<gene>
    <name evidence="4" type="ORF">QCA50_015462</name>
</gene>
<dbReference type="PANTHER" id="PTHR12993:SF11">
    <property type="entry name" value="N-ACETYLGLUCOSAMINYL-PHOSPHATIDYLINOSITOL DE-N-ACETYLASE"/>
    <property type="match status" value="1"/>
</dbReference>
<dbReference type="InterPro" id="IPR003737">
    <property type="entry name" value="GlcNAc_PI_deacetylase-related"/>
</dbReference>
<evidence type="ECO:0000256" key="3">
    <source>
        <dbReference type="SAM" id="SignalP"/>
    </source>
</evidence>
<evidence type="ECO:0000313" key="4">
    <source>
        <dbReference type="EMBL" id="KAK7681371.1"/>
    </source>
</evidence>
<dbReference type="AlphaFoldDB" id="A0AAW0FKW0"/>
<dbReference type="Pfam" id="PF02585">
    <property type="entry name" value="PIG-L"/>
    <property type="match status" value="1"/>
</dbReference>
<dbReference type="InterPro" id="IPR024078">
    <property type="entry name" value="LmbE-like_dom_sf"/>
</dbReference>
<feature type="chain" id="PRO_5043497250" description="N-acetylglucosaminylphosphatidylinositol deacetylase" evidence="3">
    <location>
        <begin position="27"/>
        <end position="281"/>
    </location>
</feature>
<evidence type="ECO:0000313" key="5">
    <source>
        <dbReference type="Proteomes" id="UP001385951"/>
    </source>
</evidence>
<dbReference type="PANTHER" id="PTHR12993">
    <property type="entry name" value="N-ACETYLGLUCOSAMINYL-PHOSPHATIDYLINOSITOL DE-N-ACETYLASE-RELATED"/>
    <property type="match status" value="1"/>
</dbReference>
<proteinExistence type="inferred from homology"/>
<dbReference type="Gene3D" id="3.40.50.10320">
    <property type="entry name" value="LmbE-like"/>
    <property type="match status" value="1"/>
</dbReference>
<reference evidence="4 5" key="1">
    <citation type="submission" date="2022-09" db="EMBL/GenBank/DDBJ databases">
        <authorList>
            <person name="Palmer J.M."/>
        </authorList>
    </citation>
    <scope>NUCLEOTIDE SEQUENCE [LARGE SCALE GENOMIC DNA]</scope>
    <source>
        <strain evidence="4 5">DSM 7382</strain>
    </source>
</reference>
<dbReference type="EMBL" id="JASBNA010000041">
    <property type="protein sequence ID" value="KAK7681371.1"/>
    <property type="molecule type" value="Genomic_DNA"/>
</dbReference>
<dbReference type="GO" id="GO:0005783">
    <property type="term" value="C:endoplasmic reticulum"/>
    <property type="evidence" value="ECO:0007669"/>
    <property type="project" value="TreeGrafter"/>
</dbReference>
<comment type="caution">
    <text evidence="4">The sequence shown here is derived from an EMBL/GenBank/DDBJ whole genome shotgun (WGS) entry which is preliminary data.</text>
</comment>
<organism evidence="4 5">
    <name type="scientific">Cerrena zonata</name>
    <dbReference type="NCBI Taxonomy" id="2478898"/>
    <lineage>
        <taxon>Eukaryota</taxon>
        <taxon>Fungi</taxon>
        <taxon>Dikarya</taxon>
        <taxon>Basidiomycota</taxon>
        <taxon>Agaricomycotina</taxon>
        <taxon>Agaricomycetes</taxon>
        <taxon>Polyporales</taxon>
        <taxon>Cerrenaceae</taxon>
        <taxon>Cerrena</taxon>
    </lineage>
</organism>
<accession>A0AAW0FKW0</accession>
<feature type="signal peptide" evidence="3">
    <location>
        <begin position="1"/>
        <end position="26"/>
    </location>
</feature>
<dbReference type="EC" id="3.5.1.89" evidence="2"/>
<keyword evidence="3" id="KW-0732">Signal</keyword>
<evidence type="ECO:0000256" key="2">
    <source>
        <dbReference type="ARBA" id="ARBA00012176"/>
    </source>
</evidence>
<name>A0AAW0FKW0_9APHY</name>
<dbReference type="GO" id="GO:0000225">
    <property type="term" value="F:N-acetylglucosaminylphosphatidylinositol deacetylase activity"/>
    <property type="evidence" value="ECO:0007669"/>
    <property type="project" value="UniProtKB-EC"/>
</dbReference>
<sequence length="281" mass="31648">MSVLRFSLPLLVISLLVNVLLHPLTSNSDAILSTPNKNILLLTAHPDDECMFFAPTVLSLTKHHHVEDGEGNEKPLNVFSLALSVGDAEGLGDTRREELGKSLDVLGVQRGKRWIVDHPELPDNMTTHWDANIIAKVIEPYVREHHIDTILTFDRHGISSHPNHFSLPAGVLQYIANTPVESRPRLYSLITVPLIHKYIGPAASLLAKFDVKIAALFDDSTRANIHKIPVFVSGAGDWWTAIQAMLEHKSQMVWFRWLYVAFSRYMWVNEWIEVPLGSMDV</sequence>
<evidence type="ECO:0000256" key="1">
    <source>
        <dbReference type="ARBA" id="ARBA00006066"/>
    </source>
</evidence>
<dbReference type="Proteomes" id="UP001385951">
    <property type="component" value="Unassembled WGS sequence"/>
</dbReference>
<comment type="similarity">
    <text evidence="1">Belongs to the PIGL family.</text>
</comment>
<keyword evidence="5" id="KW-1185">Reference proteome</keyword>
<dbReference type="SUPFAM" id="SSF102588">
    <property type="entry name" value="LmbE-like"/>
    <property type="match status" value="1"/>
</dbReference>
<protein>
    <recommendedName>
        <fullName evidence="2">N-acetylglucosaminylphosphatidylinositol deacetylase</fullName>
        <ecNumber evidence="2">3.5.1.89</ecNumber>
    </recommendedName>
</protein>